<dbReference type="InterPro" id="IPR011682">
    <property type="entry name" value="Glyco_hydro_38_C"/>
</dbReference>
<keyword evidence="4" id="KW-1185">Reference proteome</keyword>
<dbReference type="InterPro" id="IPR011013">
    <property type="entry name" value="Gal_mutarotase_sf_dom"/>
</dbReference>
<evidence type="ECO:0000313" key="2">
    <source>
        <dbReference type="EMBL" id="VDN53345.1"/>
    </source>
</evidence>
<proteinExistence type="predicted"/>
<evidence type="ECO:0000313" key="3">
    <source>
        <dbReference type="Proteomes" id="UP000038040"/>
    </source>
</evidence>
<dbReference type="Gene3D" id="2.70.98.30">
    <property type="entry name" value="Golgi alpha-mannosidase II, domain 4"/>
    <property type="match status" value="1"/>
</dbReference>
<reference evidence="2 4" key="2">
    <citation type="submission" date="2018-11" db="EMBL/GenBank/DDBJ databases">
        <authorList>
            <consortium name="Pathogen Informatics"/>
        </authorList>
    </citation>
    <scope>NUCLEOTIDE SEQUENCE [LARGE SCALE GENOMIC DNA]</scope>
</reference>
<evidence type="ECO:0000259" key="1">
    <source>
        <dbReference type="Pfam" id="PF07748"/>
    </source>
</evidence>
<dbReference type="EMBL" id="UYYG01000123">
    <property type="protein sequence ID" value="VDN53345.1"/>
    <property type="molecule type" value="Genomic_DNA"/>
</dbReference>
<dbReference type="PANTHER" id="PTHR11607:SF3">
    <property type="entry name" value="LYSOSOMAL ALPHA-MANNOSIDASE"/>
    <property type="match status" value="1"/>
</dbReference>
<dbReference type="SUPFAM" id="SSF74650">
    <property type="entry name" value="Galactose mutarotase-like"/>
    <property type="match status" value="1"/>
</dbReference>
<gene>
    <name evidence="2" type="ORF">DME_LOCUS3318</name>
</gene>
<organism evidence="3 5">
    <name type="scientific">Dracunculus medinensis</name>
    <name type="common">Guinea worm</name>
    <dbReference type="NCBI Taxonomy" id="318479"/>
    <lineage>
        <taxon>Eukaryota</taxon>
        <taxon>Metazoa</taxon>
        <taxon>Ecdysozoa</taxon>
        <taxon>Nematoda</taxon>
        <taxon>Chromadorea</taxon>
        <taxon>Rhabditida</taxon>
        <taxon>Spirurina</taxon>
        <taxon>Dracunculoidea</taxon>
        <taxon>Dracunculidae</taxon>
        <taxon>Dracunculus</taxon>
    </lineage>
</organism>
<protein>
    <submittedName>
        <fullName evidence="5">Glyco_hydro_38C domain-containing protein</fullName>
    </submittedName>
</protein>
<dbReference type="AlphaFoldDB" id="A0A0N4UP28"/>
<dbReference type="GO" id="GO:0004559">
    <property type="term" value="F:alpha-mannosidase activity"/>
    <property type="evidence" value="ECO:0007669"/>
    <property type="project" value="InterPro"/>
</dbReference>
<dbReference type="PANTHER" id="PTHR11607">
    <property type="entry name" value="ALPHA-MANNOSIDASE"/>
    <property type="match status" value="1"/>
</dbReference>
<dbReference type="Proteomes" id="UP000274756">
    <property type="component" value="Unassembled WGS sequence"/>
</dbReference>
<dbReference type="Proteomes" id="UP000038040">
    <property type="component" value="Unplaced"/>
</dbReference>
<dbReference type="GO" id="GO:0030246">
    <property type="term" value="F:carbohydrate binding"/>
    <property type="evidence" value="ECO:0007669"/>
    <property type="project" value="InterPro"/>
</dbReference>
<dbReference type="STRING" id="318479.A0A0N4UP28"/>
<dbReference type="GO" id="GO:0006491">
    <property type="term" value="P:N-glycan processing"/>
    <property type="evidence" value="ECO:0007669"/>
    <property type="project" value="TreeGrafter"/>
</dbReference>
<dbReference type="WBParaSite" id="DME_0000969601-mRNA-1">
    <property type="protein sequence ID" value="DME_0000969601-mRNA-1"/>
    <property type="gene ID" value="DME_0000969601"/>
</dbReference>
<dbReference type="OrthoDB" id="10261055at2759"/>
<name>A0A0N4UP28_DRAME</name>
<dbReference type="Pfam" id="PF07748">
    <property type="entry name" value="Glyco_hydro_38C"/>
    <property type="match status" value="1"/>
</dbReference>
<sequence length="366" mass="41317">MLSFVHYEARQKSPVPLKGGDDCSGAYLFLPKGPAKPVELSNNYAVVVGPLMSKVVVRSEKSVHLDHTAIVYAGVPYLHLKNILNIANQHNFELAMRLKTSLNNGNLFFTDLNGYQMIKRRRFSKLPLQSHFYPMPTVAFIEDEITRVSLLTAQPLGFSSLESGWMEVMLDRRLDQDDNRGLGEVRFTAVLDNIATTNEFRLLVEPLNRHTEMPWSLFTTGYPSMTSHYASLSLNYPIIIMHGNRSKEYASSFVGLRSPVPCDIHMVTLRTLSAPTIYNDKLSRKKHFSRPSQALILHRFVVDCRSYVHMNMKCTSGGNFNLSSLPLNNIINVTESSLTLLFDGKQLKDGISIEPMDLLTVKLDFS</sequence>
<evidence type="ECO:0000313" key="5">
    <source>
        <dbReference type="WBParaSite" id="DME_0000969601-mRNA-1"/>
    </source>
</evidence>
<feature type="domain" description="Glycosyl hydrolase family 38 C-terminal" evidence="1">
    <location>
        <begin position="23"/>
        <end position="180"/>
    </location>
</feature>
<reference evidence="5" key="1">
    <citation type="submission" date="2017-02" db="UniProtKB">
        <authorList>
            <consortium name="WormBaseParasite"/>
        </authorList>
    </citation>
    <scope>IDENTIFICATION</scope>
</reference>
<dbReference type="InterPro" id="IPR050843">
    <property type="entry name" value="Glycosyl_Hydrlase_38"/>
</dbReference>
<evidence type="ECO:0000313" key="4">
    <source>
        <dbReference type="Proteomes" id="UP000274756"/>
    </source>
</evidence>
<dbReference type="GO" id="GO:0000139">
    <property type="term" value="C:Golgi membrane"/>
    <property type="evidence" value="ECO:0007669"/>
    <property type="project" value="TreeGrafter"/>
</dbReference>
<accession>A0A0N4UP28</accession>
<dbReference type="GO" id="GO:0006013">
    <property type="term" value="P:mannose metabolic process"/>
    <property type="evidence" value="ECO:0007669"/>
    <property type="project" value="InterPro"/>
</dbReference>